<dbReference type="PROSITE" id="PS50011">
    <property type="entry name" value="PROTEIN_KINASE_DOM"/>
    <property type="match status" value="1"/>
</dbReference>
<name>A0A2P5ESW2_TREOI</name>
<dbReference type="Pfam" id="PF00560">
    <property type="entry name" value="LRR_1"/>
    <property type="match status" value="2"/>
</dbReference>
<dbReference type="Gene3D" id="3.80.10.10">
    <property type="entry name" value="Ribonuclease Inhibitor"/>
    <property type="match status" value="1"/>
</dbReference>
<reference evidence="11" key="1">
    <citation type="submission" date="2016-06" db="EMBL/GenBank/DDBJ databases">
        <title>Parallel loss of symbiosis genes in relatives of nitrogen-fixing non-legume Parasponia.</title>
        <authorList>
            <person name="Van Velzen R."/>
            <person name="Holmer R."/>
            <person name="Bu F."/>
            <person name="Rutten L."/>
            <person name="Van Zeijl A."/>
            <person name="Liu W."/>
            <person name="Santuari L."/>
            <person name="Cao Q."/>
            <person name="Sharma T."/>
            <person name="Shen D."/>
            <person name="Roswanjaya Y."/>
            <person name="Wardhani T."/>
            <person name="Kalhor M.S."/>
            <person name="Jansen J."/>
            <person name="Van den Hoogen J."/>
            <person name="Gungor B."/>
            <person name="Hartog M."/>
            <person name="Hontelez J."/>
            <person name="Verver J."/>
            <person name="Yang W.-C."/>
            <person name="Schijlen E."/>
            <person name="Repin R."/>
            <person name="Schilthuizen M."/>
            <person name="Schranz E."/>
            <person name="Heidstra R."/>
            <person name="Miyata K."/>
            <person name="Fedorova E."/>
            <person name="Kohlen W."/>
            <person name="Bisseling T."/>
            <person name="Smit S."/>
            <person name="Geurts R."/>
        </authorList>
    </citation>
    <scope>NUCLEOTIDE SEQUENCE [LARGE SCALE GENOMIC DNA]</scope>
    <source>
        <strain evidence="11">cv. RG33-2</strain>
    </source>
</reference>
<evidence type="ECO:0000256" key="1">
    <source>
        <dbReference type="ARBA" id="ARBA00004370"/>
    </source>
</evidence>
<dbReference type="EMBL" id="JXTC01000103">
    <property type="protein sequence ID" value="PON88616.1"/>
    <property type="molecule type" value="Genomic_DNA"/>
</dbReference>
<dbReference type="PANTHER" id="PTHR47988">
    <property type="entry name" value="SOMATIC EMBRYOGENESIS RECEPTOR KINASE 1"/>
    <property type="match status" value="1"/>
</dbReference>
<evidence type="ECO:0000313" key="10">
    <source>
        <dbReference type="EMBL" id="PON88616.1"/>
    </source>
</evidence>
<dbReference type="GO" id="GO:0004672">
    <property type="term" value="F:protein kinase activity"/>
    <property type="evidence" value="ECO:0007669"/>
    <property type="project" value="InterPro"/>
</dbReference>
<keyword evidence="10" id="KW-0808">Transferase</keyword>
<gene>
    <name evidence="10" type="ORF">TorRG33x02_155210</name>
</gene>
<evidence type="ECO:0000313" key="11">
    <source>
        <dbReference type="Proteomes" id="UP000237000"/>
    </source>
</evidence>
<proteinExistence type="predicted"/>
<feature type="domain" description="Protein kinase" evidence="9">
    <location>
        <begin position="1"/>
        <end position="200"/>
    </location>
</feature>
<feature type="region of interest" description="Disordered" evidence="8">
    <location>
        <begin position="35"/>
        <end position="59"/>
    </location>
</feature>
<keyword evidence="5" id="KW-0677">Repeat</keyword>
<dbReference type="Pfam" id="PF07714">
    <property type="entry name" value="PK_Tyr_Ser-Thr"/>
    <property type="match status" value="1"/>
</dbReference>
<evidence type="ECO:0000256" key="3">
    <source>
        <dbReference type="ARBA" id="ARBA00022692"/>
    </source>
</evidence>
<dbReference type="InterPro" id="IPR011009">
    <property type="entry name" value="Kinase-like_dom_sf"/>
</dbReference>
<evidence type="ECO:0000259" key="9">
    <source>
        <dbReference type="PROSITE" id="PS50011"/>
    </source>
</evidence>
<dbReference type="InterPro" id="IPR000719">
    <property type="entry name" value="Prot_kinase_dom"/>
</dbReference>
<dbReference type="GO" id="GO:0005524">
    <property type="term" value="F:ATP binding"/>
    <property type="evidence" value="ECO:0007669"/>
    <property type="project" value="InterPro"/>
</dbReference>
<keyword evidence="4" id="KW-0732">Signal</keyword>
<dbReference type="AlphaFoldDB" id="A0A2P5ESW2"/>
<evidence type="ECO:0000256" key="2">
    <source>
        <dbReference type="ARBA" id="ARBA00022614"/>
    </source>
</evidence>
<dbReference type="Gene3D" id="1.10.510.10">
    <property type="entry name" value="Transferase(Phosphotransferase) domain 1"/>
    <property type="match status" value="1"/>
</dbReference>
<evidence type="ECO:0000256" key="4">
    <source>
        <dbReference type="ARBA" id="ARBA00022729"/>
    </source>
</evidence>
<keyword evidence="3" id="KW-0812">Transmembrane</keyword>
<comment type="caution">
    <text evidence="10">The sequence shown here is derived from an EMBL/GenBank/DDBJ whole genome shotgun (WGS) entry which is preliminary data.</text>
</comment>
<keyword evidence="2" id="KW-0433">Leucine-rich repeat</keyword>
<accession>A0A2P5ESW2</accession>
<dbReference type="InParanoid" id="A0A2P5ESW2"/>
<evidence type="ECO:0000256" key="7">
    <source>
        <dbReference type="ARBA" id="ARBA00023136"/>
    </source>
</evidence>
<dbReference type="SUPFAM" id="SSF56112">
    <property type="entry name" value="Protein kinase-like (PK-like)"/>
    <property type="match status" value="1"/>
</dbReference>
<organism evidence="10 11">
    <name type="scientific">Trema orientale</name>
    <name type="common">Charcoal tree</name>
    <name type="synonym">Celtis orientalis</name>
    <dbReference type="NCBI Taxonomy" id="63057"/>
    <lineage>
        <taxon>Eukaryota</taxon>
        <taxon>Viridiplantae</taxon>
        <taxon>Streptophyta</taxon>
        <taxon>Embryophyta</taxon>
        <taxon>Tracheophyta</taxon>
        <taxon>Spermatophyta</taxon>
        <taxon>Magnoliopsida</taxon>
        <taxon>eudicotyledons</taxon>
        <taxon>Gunneridae</taxon>
        <taxon>Pentapetalae</taxon>
        <taxon>rosids</taxon>
        <taxon>fabids</taxon>
        <taxon>Rosales</taxon>
        <taxon>Cannabaceae</taxon>
        <taxon>Trema</taxon>
    </lineage>
</organism>
<evidence type="ECO:0000256" key="6">
    <source>
        <dbReference type="ARBA" id="ARBA00022989"/>
    </source>
</evidence>
<dbReference type="SUPFAM" id="SSF52058">
    <property type="entry name" value="L domain-like"/>
    <property type="match status" value="1"/>
</dbReference>
<dbReference type="InterPro" id="IPR032675">
    <property type="entry name" value="LRR_dom_sf"/>
</dbReference>
<protein>
    <submittedName>
        <fullName evidence="10">Tyrosine-protein kinase</fullName>
    </submittedName>
</protein>
<dbReference type="InterPro" id="IPR001245">
    <property type="entry name" value="Ser-Thr/Tyr_kinase_cat_dom"/>
</dbReference>
<dbReference type="Proteomes" id="UP000237000">
    <property type="component" value="Unassembled WGS sequence"/>
</dbReference>
<evidence type="ECO:0000256" key="5">
    <source>
        <dbReference type="ARBA" id="ARBA00022737"/>
    </source>
</evidence>
<keyword evidence="7" id="KW-0472">Membrane</keyword>
<comment type="subcellular location">
    <subcellularLocation>
        <location evidence="1">Membrane</location>
    </subcellularLocation>
</comment>
<dbReference type="STRING" id="63057.A0A2P5ESW2"/>
<evidence type="ECO:0000256" key="8">
    <source>
        <dbReference type="SAM" id="MobiDB-lite"/>
    </source>
</evidence>
<keyword evidence="6" id="KW-1133">Transmembrane helix</keyword>
<dbReference type="OrthoDB" id="1434194at2759"/>
<sequence length="200" mass="21862">MIGLSPTSIRSIRVLICSVRVQRVSIHSIQSQLKASPHCPKALRRGPRPSPPSRPERSAVIRQHALSLKNGKCNLVYNLNLDNNNLSSGIPSSLGDLKKLQLLILSENNLSGTILESLSSLQSLITLYATNVLLAEDFEVVVTDFGLAKLVDARETNVTNQARETMGHVALEYLSTVKSSKKNDVFGYGIMLLELIMGRG</sequence>
<keyword evidence="10" id="KW-0418">Kinase</keyword>
<keyword evidence="11" id="KW-1185">Reference proteome</keyword>
<dbReference type="GO" id="GO:0016020">
    <property type="term" value="C:membrane"/>
    <property type="evidence" value="ECO:0007669"/>
    <property type="project" value="UniProtKB-SubCell"/>
</dbReference>
<dbReference type="InterPro" id="IPR001611">
    <property type="entry name" value="Leu-rich_rpt"/>
</dbReference>